<dbReference type="Proteomes" id="UP001485459">
    <property type="component" value="Chromosome"/>
</dbReference>
<organism evidence="1 2">
    <name type="scientific">Chitinophaga pollutisoli</name>
    <dbReference type="NCBI Taxonomy" id="3133966"/>
    <lineage>
        <taxon>Bacteria</taxon>
        <taxon>Pseudomonadati</taxon>
        <taxon>Bacteroidota</taxon>
        <taxon>Chitinophagia</taxon>
        <taxon>Chitinophagales</taxon>
        <taxon>Chitinophagaceae</taxon>
        <taxon>Chitinophaga</taxon>
    </lineage>
</organism>
<protein>
    <submittedName>
        <fullName evidence="1">DUF6134 family protein</fullName>
    </submittedName>
</protein>
<name>A0ABZ2YWC5_9BACT</name>
<accession>A0ABZ2YWC5</accession>
<keyword evidence="2" id="KW-1185">Reference proteome</keyword>
<dbReference type="InterPro" id="IPR045767">
    <property type="entry name" value="DUF6134"/>
</dbReference>
<proteinExistence type="predicted"/>
<gene>
    <name evidence="1" type="ORF">WJU16_10825</name>
</gene>
<dbReference type="Pfam" id="PF19630">
    <property type="entry name" value="DUF6134"/>
    <property type="match status" value="1"/>
</dbReference>
<evidence type="ECO:0000313" key="1">
    <source>
        <dbReference type="EMBL" id="WZN43522.1"/>
    </source>
</evidence>
<dbReference type="EMBL" id="CP149822">
    <property type="protein sequence ID" value="WZN43522.1"/>
    <property type="molecule type" value="Genomic_DNA"/>
</dbReference>
<dbReference type="RefSeq" id="WP_341838329.1">
    <property type="nucleotide sequence ID" value="NZ_CP149822.1"/>
</dbReference>
<reference evidence="2" key="1">
    <citation type="submission" date="2024-03" db="EMBL/GenBank/DDBJ databases">
        <title>Chitinophaga horti sp. nov., isolated from garden soil.</title>
        <authorList>
            <person name="Lee D.S."/>
            <person name="Han D.M."/>
            <person name="Baek J.H."/>
            <person name="Choi D.G."/>
            <person name="Jeon J.H."/>
            <person name="Jeon C.O."/>
        </authorList>
    </citation>
    <scope>NUCLEOTIDE SEQUENCE [LARGE SCALE GENOMIC DNA]</scope>
    <source>
        <strain evidence="2">GPA1</strain>
    </source>
</reference>
<evidence type="ECO:0000313" key="2">
    <source>
        <dbReference type="Proteomes" id="UP001485459"/>
    </source>
</evidence>
<sequence>MNLMRPFNILPGIVLALVFFGTTAFQEPHVFIYDIYLGGNNPVGTVTVRQVKTAEGRKISMQSRVQSKLMSRMEVDITAEYRHHVLQEAMAVRRGGEPLTSVRKGGKGYTVVHKGETRQLASDGIRFCVGDLYFSEPEAVHQVFSETLGKALPLRHLGNHNYELQLPEGKRNIYHYEKGKCTEVEVNHALGKARFVLR</sequence>